<feature type="domain" description="RING-type" evidence="6">
    <location>
        <begin position="40"/>
        <end position="85"/>
    </location>
</feature>
<dbReference type="Pfam" id="PF00097">
    <property type="entry name" value="zf-C3HC4"/>
    <property type="match status" value="1"/>
</dbReference>
<evidence type="ECO:0000256" key="4">
    <source>
        <dbReference type="PROSITE-ProRule" id="PRU00175"/>
    </source>
</evidence>
<dbReference type="InterPro" id="IPR036514">
    <property type="entry name" value="SGNH_hydro_sf"/>
</dbReference>
<feature type="region of interest" description="Disordered" evidence="5">
    <location>
        <begin position="9"/>
        <end position="34"/>
    </location>
</feature>
<keyword evidence="3" id="KW-0862">Zinc</keyword>
<evidence type="ECO:0000256" key="1">
    <source>
        <dbReference type="ARBA" id="ARBA00022723"/>
    </source>
</evidence>
<dbReference type="SUPFAM" id="SSF57850">
    <property type="entry name" value="RING/U-box"/>
    <property type="match status" value="1"/>
</dbReference>
<dbReference type="Gene3D" id="3.30.40.10">
    <property type="entry name" value="Zinc/RING finger domain, C3HC4 (zinc finger)"/>
    <property type="match status" value="1"/>
</dbReference>
<feature type="region of interest" description="Disordered" evidence="5">
    <location>
        <begin position="503"/>
        <end position="698"/>
    </location>
</feature>
<reference evidence="7 8" key="1">
    <citation type="journal article" date="2024" name="Nat. Commun.">
        <title>Phylogenomics reveals the evolutionary origins of lichenization in chlorophyte algae.</title>
        <authorList>
            <person name="Puginier C."/>
            <person name="Libourel C."/>
            <person name="Otte J."/>
            <person name="Skaloud P."/>
            <person name="Haon M."/>
            <person name="Grisel S."/>
            <person name="Petersen M."/>
            <person name="Berrin J.G."/>
            <person name="Delaux P.M."/>
            <person name="Dal Grande F."/>
            <person name="Keller J."/>
        </authorList>
    </citation>
    <scope>NUCLEOTIDE SEQUENCE [LARGE SCALE GENOMIC DNA]</scope>
    <source>
        <strain evidence="7 8">SAG 216-7</strain>
    </source>
</reference>
<dbReference type="PANTHER" id="PTHR23327">
    <property type="entry name" value="RING FINGER PROTEIN 127"/>
    <property type="match status" value="1"/>
</dbReference>
<dbReference type="Proteomes" id="UP001491310">
    <property type="component" value="Unassembled WGS sequence"/>
</dbReference>
<dbReference type="SUPFAM" id="SSF52266">
    <property type="entry name" value="SGNH hydrolase"/>
    <property type="match status" value="1"/>
</dbReference>
<evidence type="ECO:0000256" key="2">
    <source>
        <dbReference type="ARBA" id="ARBA00022771"/>
    </source>
</evidence>
<feature type="compositionally biased region" description="Acidic residues" evidence="5">
    <location>
        <begin position="651"/>
        <end position="660"/>
    </location>
</feature>
<keyword evidence="8" id="KW-1185">Reference proteome</keyword>
<feature type="compositionally biased region" description="Basic residues" evidence="5">
    <location>
        <begin position="546"/>
        <end position="555"/>
    </location>
</feature>
<keyword evidence="1" id="KW-0479">Metal-binding</keyword>
<sequence length="1071" mass="114057">MPEVLKRLWSTGKGTAEKQKQTDPVTLGAASQPDTSDYECPICISVLIAPVVTPCGHDFCQHCYEGMIATAGSHMSGPMKCPICREPLPRQAPGICKRLETTIEQMFPQQLAARRAMLAEELEERKRDRECAAEAHRAQRGGSLAMAEVFETLHHITREARDRLAAAGAMNVTDAEAASTGPQSDNDELSRAGGAPAWLNMAMLMPYGVFGAPGTAARDGTQDQTMVGQQRSGTRPLDSMLHYWPQIGLGTNSRATSAPPLPQPSTAGEASASASAAQDPQSSLTLGLQGLSAMAGHVLRYQQALNSEFSAAARPFRWEMPFGEASAGMTEMLPMPAGVEGSAGRMPTFTMGRIEDRRRTSVAVKSEQSDSASRELEVAGREIGAQGLRQNTGLRRRRAHKAAGAEVQIPQERRSRRRRAGEKLALQAGEEAGDPPPAVKGTKKKKKKAAGKKKMSKEDAIAAAQEAQAAAAAALLKGISHEDAAKAAQAALAEKGATELTEGVLGAEDVEMAEGRPAPFKKDASDGAATDEAAGAADAAAAAAPAKKKKKKKKAASTGASAVAAKTDEATGVAAADTAEKSVAEPESDLSADSKPAAAAEEPVKPAPKKKKKKKVVKKKPAAAASDRQLRTLDSNLTMLSQQGEDVIPYEVDDDVDDEADRGSASAEQPSTQPAAPALRTAAAAPAQPPAKAARPWFPLPEKREISTDVLYSLINASAAAVKRDAAPFVSKLHKHFGVHQPNATAEGSSAHRQHEADADDGAEKQGKKSKEQAGGEAKKEAAKEEELPEVKQLPPWFKDISDAKDRAAKVGSGHRHKSRQRALGAEEKWLRAHQRHLAEVREDYDVIFYGDDIVEAWRGTFVGQKYGPFNDIPAVWDKFFGSKGYKALAAGIAGDGVEQLLWRLKNGELPPIVPPKVIVIACGTNSKGMSGECAVPAAEESAAQMREALQFLRESLPDARIVALAPLPKGDYWPNRCTPAFDIFNANLQAVAEEHPQHVFYEDYGTAFLTKRPAAVWQNNSTAPVREEINEMYMPDALHPSAAGMRLIAGKLEPLVSRLVAEAEAAAQSA</sequence>
<gene>
    <name evidence="7" type="ORF">WJX75_003204</name>
</gene>
<dbReference type="InterPro" id="IPR013830">
    <property type="entry name" value="SGNH_hydro"/>
</dbReference>
<evidence type="ECO:0000313" key="8">
    <source>
        <dbReference type="Proteomes" id="UP001491310"/>
    </source>
</evidence>
<keyword evidence="2 4" id="KW-0863">Zinc-finger</keyword>
<feature type="compositionally biased region" description="Basic and acidic residues" evidence="5">
    <location>
        <begin position="753"/>
        <end position="789"/>
    </location>
</feature>
<feature type="compositionally biased region" description="Low complexity" evidence="5">
    <location>
        <begin position="265"/>
        <end position="278"/>
    </location>
</feature>
<dbReference type="InterPro" id="IPR018957">
    <property type="entry name" value="Znf_C3HC4_RING-type"/>
</dbReference>
<feature type="compositionally biased region" description="Low complexity" evidence="5">
    <location>
        <begin position="556"/>
        <end position="565"/>
    </location>
</feature>
<dbReference type="Gene3D" id="3.40.50.1110">
    <property type="entry name" value="SGNH hydrolase"/>
    <property type="match status" value="1"/>
</dbReference>
<feature type="compositionally biased region" description="Low complexity" evidence="5">
    <location>
        <begin position="672"/>
        <end position="696"/>
    </location>
</feature>
<dbReference type="InterPro" id="IPR013083">
    <property type="entry name" value="Znf_RING/FYVE/PHD"/>
</dbReference>
<evidence type="ECO:0000259" key="6">
    <source>
        <dbReference type="PROSITE" id="PS50089"/>
    </source>
</evidence>
<feature type="region of interest" description="Disordered" evidence="5">
    <location>
        <begin position="215"/>
        <end position="236"/>
    </location>
</feature>
<accession>A0ABR2Z3U3</accession>
<feature type="compositionally biased region" description="Polar residues" evidence="5">
    <location>
        <begin position="632"/>
        <end position="644"/>
    </location>
</feature>
<dbReference type="PROSITE" id="PS50089">
    <property type="entry name" value="ZF_RING_2"/>
    <property type="match status" value="1"/>
</dbReference>
<evidence type="ECO:0000256" key="5">
    <source>
        <dbReference type="SAM" id="MobiDB-lite"/>
    </source>
</evidence>
<proteinExistence type="predicted"/>
<name>A0ABR2Z3U3_9CHLO</name>
<dbReference type="PROSITE" id="PS00518">
    <property type="entry name" value="ZF_RING_1"/>
    <property type="match status" value="1"/>
</dbReference>
<evidence type="ECO:0000256" key="3">
    <source>
        <dbReference type="ARBA" id="ARBA00022833"/>
    </source>
</evidence>
<dbReference type="SMART" id="SM00184">
    <property type="entry name" value="RING"/>
    <property type="match status" value="1"/>
</dbReference>
<dbReference type="EMBL" id="JALJOT010000001">
    <property type="protein sequence ID" value="KAK9918325.1"/>
    <property type="molecule type" value="Genomic_DNA"/>
</dbReference>
<dbReference type="InterPro" id="IPR001841">
    <property type="entry name" value="Znf_RING"/>
</dbReference>
<comment type="caution">
    <text evidence="7">The sequence shown here is derived from an EMBL/GenBank/DDBJ whole genome shotgun (WGS) entry which is preliminary data.</text>
</comment>
<organism evidence="7 8">
    <name type="scientific">Coccomyxa subellipsoidea</name>
    <dbReference type="NCBI Taxonomy" id="248742"/>
    <lineage>
        <taxon>Eukaryota</taxon>
        <taxon>Viridiplantae</taxon>
        <taxon>Chlorophyta</taxon>
        <taxon>core chlorophytes</taxon>
        <taxon>Trebouxiophyceae</taxon>
        <taxon>Trebouxiophyceae incertae sedis</taxon>
        <taxon>Coccomyxaceae</taxon>
        <taxon>Coccomyxa</taxon>
    </lineage>
</organism>
<feature type="compositionally biased region" description="Basic residues" evidence="5">
    <location>
        <begin position="607"/>
        <end position="621"/>
    </location>
</feature>
<feature type="compositionally biased region" description="Low complexity" evidence="5">
    <location>
        <begin position="526"/>
        <end position="545"/>
    </location>
</feature>
<evidence type="ECO:0000313" key="7">
    <source>
        <dbReference type="EMBL" id="KAK9918325.1"/>
    </source>
</evidence>
<protein>
    <recommendedName>
        <fullName evidence="6">RING-type domain-containing protein</fullName>
    </recommendedName>
</protein>
<feature type="compositionally biased region" description="Polar residues" evidence="5">
    <location>
        <begin position="222"/>
        <end position="233"/>
    </location>
</feature>
<feature type="region of interest" description="Disordered" evidence="5">
    <location>
        <begin position="742"/>
        <end position="789"/>
    </location>
</feature>
<feature type="region of interest" description="Disordered" evidence="5">
    <location>
        <begin position="358"/>
        <end position="454"/>
    </location>
</feature>
<dbReference type="InterPro" id="IPR017907">
    <property type="entry name" value="Znf_RING_CS"/>
</dbReference>
<feature type="region of interest" description="Disordered" evidence="5">
    <location>
        <begin position="251"/>
        <end position="278"/>
    </location>
</feature>
<dbReference type="PANTHER" id="PTHR23327:SF42">
    <property type="entry name" value="LON PEPTIDASE N-TERMINAL DOMAIN AND RING FINGER PROTEIN C14F5.10C"/>
    <property type="match status" value="1"/>
</dbReference>
<feature type="region of interest" description="Disordered" evidence="5">
    <location>
        <begin position="173"/>
        <end position="192"/>
    </location>
</feature>
<feature type="compositionally biased region" description="Basic residues" evidence="5">
    <location>
        <begin position="441"/>
        <end position="454"/>
    </location>
</feature>
<dbReference type="Pfam" id="PF13472">
    <property type="entry name" value="Lipase_GDSL_2"/>
    <property type="match status" value="1"/>
</dbReference>